<dbReference type="PROSITE" id="PS51257">
    <property type="entry name" value="PROKAR_LIPOPROTEIN"/>
    <property type="match status" value="1"/>
</dbReference>
<dbReference type="Proteomes" id="UP001157733">
    <property type="component" value="Chromosome"/>
</dbReference>
<feature type="coiled-coil region" evidence="1">
    <location>
        <begin position="118"/>
        <end position="152"/>
    </location>
</feature>
<evidence type="ECO:0000256" key="2">
    <source>
        <dbReference type="SAM" id="SignalP"/>
    </source>
</evidence>
<dbReference type="SUPFAM" id="SSF48452">
    <property type="entry name" value="TPR-like"/>
    <property type="match status" value="1"/>
</dbReference>
<gene>
    <name evidence="3" type="ORF">NSPWAT_1458</name>
</gene>
<keyword evidence="2" id="KW-0732">Signal</keyword>
<evidence type="ECO:0000256" key="1">
    <source>
        <dbReference type="SAM" id="Coils"/>
    </source>
</evidence>
<evidence type="ECO:0000313" key="4">
    <source>
        <dbReference type="Proteomes" id="UP001157733"/>
    </source>
</evidence>
<protein>
    <submittedName>
        <fullName evidence="3">TPR_REGION domain-containing protein</fullName>
    </submittedName>
</protein>
<proteinExistence type="predicted"/>
<dbReference type="EMBL" id="OX336137">
    <property type="protein sequence ID" value="CAI2718317.1"/>
    <property type="molecule type" value="Genomic_DNA"/>
</dbReference>
<feature type="chain" id="PRO_5045827631" evidence="2">
    <location>
        <begin position="26"/>
        <end position="281"/>
    </location>
</feature>
<keyword evidence="4" id="KW-1185">Reference proteome</keyword>
<dbReference type="InterPro" id="IPR011990">
    <property type="entry name" value="TPR-like_helical_dom_sf"/>
</dbReference>
<reference evidence="3 4" key="1">
    <citation type="submission" date="2022-09" db="EMBL/GenBank/DDBJ databases">
        <authorList>
            <person name="Kop L."/>
        </authorList>
    </citation>
    <scope>NUCLEOTIDE SEQUENCE [LARGE SCALE GENOMIC DNA]</scope>
    <source>
        <strain evidence="3 4">347</strain>
    </source>
</reference>
<feature type="signal peptide" evidence="2">
    <location>
        <begin position="1"/>
        <end position="25"/>
    </location>
</feature>
<sequence>MKRFFKIAMWVSVFFLGACASGPLAAPPPEAVQPPSPPIDPVEMHVWTPPSDEALAARHRRQQVLDAMSSDLEKLFMQYADTLGEEIILENLIAYQGPQHHRWNALFWQGIDDVDAIHQANAEELNRSREALDRLQQQIDAIKQERAALRFQPDDYRDAIRLFRDARYQESIALFNRILQTEFPASLHDNILFGLGSNYYRLRQYEKAKTYFEPIVKDYAATDKWLVAHAMLGMIYNLDGQKSRALWILQKALDQKPSGEILDILTNLVRITQGKTPDVAS</sequence>
<keyword evidence="1" id="KW-0175">Coiled coil</keyword>
<name>A0ABM9HE10_9BACT</name>
<accession>A0ABM9HE10</accession>
<dbReference type="Gene3D" id="1.25.40.10">
    <property type="entry name" value="Tetratricopeptide repeat domain"/>
    <property type="match status" value="1"/>
</dbReference>
<organism evidence="3 4">
    <name type="scientific">Nitrospina watsonii</name>
    <dbReference type="NCBI Taxonomy" id="1323948"/>
    <lineage>
        <taxon>Bacteria</taxon>
        <taxon>Pseudomonadati</taxon>
        <taxon>Nitrospinota/Tectimicrobiota group</taxon>
        <taxon>Nitrospinota</taxon>
        <taxon>Nitrospinia</taxon>
        <taxon>Nitrospinales</taxon>
        <taxon>Nitrospinaceae</taxon>
        <taxon>Nitrospina</taxon>
    </lineage>
</organism>
<evidence type="ECO:0000313" key="3">
    <source>
        <dbReference type="EMBL" id="CAI2718317.1"/>
    </source>
</evidence>